<evidence type="ECO:0000256" key="2">
    <source>
        <dbReference type="SAM" id="SignalP"/>
    </source>
</evidence>
<evidence type="ECO:0000313" key="5">
    <source>
        <dbReference type="EMBL" id="MDN3706450.1"/>
    </source>
</evidence>
<dbReference type="Pfam" id="PF07494">
    <property type="entry name" value="Reg_prop"/>
    <property type="match status" value="1"/>
</dbReference>
<feature type="signal peptide" evidence="2">
    <location>
        <begin position="1"/>
        <end position="19"/>
    </location>
</feature>
<protein>
    <submittedName>
        <fullName evidence="5">Histidine kinase</fullName>
    </submittedName>
</protein>
<keyword evidence="6" id="KW-1185">Reference proteome</keyword>
<dbReference type="Gene3D" id="3.30.565.10">
    <property type="entry name" value="Histidine kinase-like ATPase, C-terminal domain"/>
    <property type="match status" value="1"/>
</dbReference>
<dbReference type="RefSeq" id="WP_290362523.1">
    <property type="nucleotide sequence ID" value="NZ_JAUFQU010000001.1"/>
</dbReference>
<evidence type="ECO:0000259" key="4">
    <source>
        <dbReference type="Pfam" id="PF06580"/>
    </source>
</evidence>
<feature type="chain" id="PRO_5046234155" evidence="2">
    <location>
        <begin position="20"/>
        <end position="1018"/>
    </location>
</feature>
<dbReference type="InterPro" id="IPR011110">
    <property type="entry name" value="Reg_prop"/>
</dbReference>
<comment type="caution">
    <text evidence="5">The sequence shown here is derived from an EMBL/GenBank/DDBJ whole genome shotgun (WGS) entry which is preliminary data.</text>
</comment>
<dbReference type="PANTHER" id="PTHR34220">
    <property type="entry name" value="SENSOR HISTIDINE KINASE YPDA"/>
    <property type="match status" value="1"/>
</dbReference>
<feature type="domain" description="Histidine kinase/HSP90-like ATPase" evidence="3">
    <location>
        <begin position="917"/>
        <end position="1011"/>
    </location>
</feature>
<keyword evidence="1" id="KW-0472">Membrane</keyword>
<accession>A0ABT8CTC8</accession>
<evidence type="ECO:0000259" key="3">
    <source>
        <dbReference type="Pfam" id="PF02518"/>
    </source>
</evidence>
<keyword evidence="2" id="KW-0732">Signal</keyword>
<dbReference type="InterPro" id="IPR036890">
    <property type="entry name" value="HATPase_C_sf"/>
</dbReference>
<evidence type="ECO:0000256" key="1">
    <source>
        <dbReference type="SAM" id="Phobius"/>
    </source>
</evidence>
<evidence type="ECO:0000313" key="6">
    <source>
        <dbReference type="Proteomes" id="UP001242368"/>
    </source>
</evidence>
<name>A0ABT8CTC8_9FLAO</name>
<dbReference type="InterPro" id="IPR050640">
    <property type="entry name" value="Bact_2-comp_sensor_kinase"/>
</dbReference>
<organism evidence="5 6">
    <name type="scientific">Paenimyroides ceti</name>
    <dbReference type="NCBI Taxonomy" id="395087"/>
    <lineage>
        <taxon>Bacteria</taxon>
        <taxon>Pseudomonadati</taxon>
        <taxon>Bacteroidota</taxon>
        <taxon>Flavobacteriia</taxon>
        <taxon>Flavobacteriales</taxon>
        <taxon>Flavobacteriaceae</taxon>
        <taxon>Paenimyroides</taxon>
    </lineage>
</organism>
<dbReference type="Proteomes" id="UP001242368">
    <property type="component" value="Unassembled WGS sequence"/>
</dbReference>
<dbReference type="Pfam" id="PF02518">
    <property type="entry name" value="HATPase_c"/>
    <property type="match status" value="1"/>
</dbReference>
<dbReference type="PANTHER" id="PTHR34220:SF7">
    <property type="entry name" value="SENSOR HISTIDINE KINASE YPDA"/>
    <property type="match status" value="1"/>
</dbReference>
<proteinExistence type="predicted"/>
<keyword evidence="1" id="KW-0812">Transmembrane</keyword>
<feature type="domain" description="Signal transduction histidine kinase internal region" evidence="4">
    <location>
        <begin position="817"/>
        <end position="893"/>
    </location>
</feature>
<dbReference type="Gene3D" id="2.130.10.10">
    <property type="entry name" value="YVTN repeat-like/Quinoprotein amine dehydrogenase"/>
    <property type="match status" value="3"/>
</dbReference>
<keyword evidence="5" id="KW-0418">Kinase</keyword>
<sequence>MKFLLKFLCVFLLSIYGFSQETFEKKYLTKNYTALDGLPSNEVRSLFRDTRGILWIGTKSGISTKYFGKITLFQPAVDLEFSNVLDITSDSAKNIWFASYGQGILFYDGTKAVRYTKKDGLLSNYTTALFSFGEYIYAGSKKGFSRIHTKTFKIQNFRVDHSSEEDLVITDFFTHKGNLYFTTKRNGVYSFINDRIIEVNNLKDIYRTFITNDTIYVSRENNIEVYKTISFLNKQLPLYSLPSKQVWDFYKTKKDHIIYAASNAVSQNDGGIKVIEGKKITDKTSHFDMADFKVFALEFDETNKVLMIGSQNNGLYQVYLNNKAEYYPYKKRNIIDFHHVKGRMYIMHSEGLSVMGYNDDFGDLKLEDFKRFQQKKYRKWLPLLKSNTCFQKIDTDIQAKNILFYKSMLVNNQLWISSNIGVFQLDNSGLLENYYPILTNQFTLFQGQFIATTSDGGIQIFTDIETLTYKNFSCKRNSDVPKNVVNIVQNENTVLFASATDGLFKYENGVFYSFYKHTAFTEQRLKKIVYIDENRFLVATEFNKLFFIEKKGEVYKVVKSRFSEKIKGNSIDLLAYYQGKVLVGTNYGLNIFNDKTTRLIDKDQGFFNSIITSYYLESNYIIVGTTEGFFAIDLTDVATQNHFSDNLRISGITIQGKPYTKDFCWGVFKEKTLQLSYQENSIDLGFLIGKVEYPEKLSFRYRLKPNEEWSPYFTDPSIKLSYIEPDEYQVEIEVNNLDTGYIEIVQPLTIIINPPFYKTWKFLFAVFVFSSLLVFLLLRYRISVLKKKHRKEQELQEYNNAQKLKTIQLERRITNTKLEALRSQMNPHFIFNVLNSLQNYIIDNDVDNALYFLSKFSKLTRETLNFSTLQFITLKEDLDFIKLYIDVENMRLDYPVSLHIKKNLDFNENDLMVPPMIMQPIVENCIKHAFTRQITQPVIEISVEMLFSKLVIRIKDNGIGYVNQKKENYHESKGIAMVKERLNLLHNEKGTYYTAESSEKGTVITLILPIEIAFTKQK</sequence>
<dbReference type="EMBL" id="JAUFQU010000001">
    <property type="protein sequence ID" value="MDN3706450.1"/>
    <property type="molecule type" value="Genomic_DNA"/>
</dbReference>
<dbReference type="InterPro" id="IPR010559">
    <property type="entry name" value="Sig_transdc_His_kin_internal"/>
</dbReference>
<gene>
    <name evidence="5" type="ORF">QW060_04830</name>
</gene>
<dbReference type="SUPFAM" id="SSF55874">
    <property type="entry name" value="ATPase domain of HSP90 chaperone/DNA topoisomerase II/histidine kinase"/>
    <property type="match status" value="1"/>
</dbReference>
<dbReference type="GO" id="GO:0016301">
    <property type="term" value="F:kinase activity"/>
    <property type="evidence" value="ECO:0007669"/>
    <property type="project" value="UniProtKB-KW"/>
</dbReference>
<reference evidence="6" key="1">
    <citation type="journal article" date="2019" name="Int. J. Syst. Evol. Microbiol.">
        <title>The Global Catalogue of Microorganisms (GCM) 10K type strain sequencing project: providing services to taxonomists for standard genome sequencing and annotation.</title>
        <authorList>
            <consortium name="The Broad Institute Genomics Platform"/>
            <consortium name="The Broad Institute Genome Sequencing Center for Infectious Disease"/>
            <person name="Wu L."/>
            <person name="Ma J."/>
        </authorList>
    </citation>
    <scope>NUCLEOTIDE SEQUENCE [LARGE SCALE GENOMIC DNA]</scope>
    <source>
        <strain evidence="6">CECT 7184</strain>
    </source>
</reference>
<dbReference type="Pfam" id="PF06580">
    <property type="entry name" value="His_kinase"/>
    <property type="match status" value="1"/>
</dbReference>
<dbReference type="InterPro" id="IPR003594">
    <property type="entry name" value="HATPase_dom"/>
</dbReference>
<keyword evidence="1" id="KW-1133">Transmembrane helix</keyword>
<dbReference type="Gene3D" id="2.60.40.10">
    <property type="entry name" value="Immunoglobulins"/>
    <property type="match status" value="1"/>
</dbReference>
<feature type="transmembrane region" description="Helical" evidence="1">
    <location>
        <begin position="760"/>
        <end position="780"/>
    </location>
</feature>
<dbReference type="InterPro" id="IPR013783">
    <property type="entry name" value="Ig-like_fold"/>
</dbReference>
<dbReference type="SUPFAM" id="SSF63829">
    <property type="entry name" value="Calcium-dependent phosphotriesterase"/>
    <property type="match status" value="1"/>
</dbReference>
<dbReference type="InterPro" id="IPR015943">
    <property type="entry name" value="WD40/YVTN_repeat-like_dom_sf"/>
</dbReference>
<keyword evidence="5" id="KW-0808">Transferase</keyword>